<evidence type="ECO:0000256" key="1">
    <source>
        <dbReference type="SAM" id="MobiDB-lite"/>
    </source>
</evidence>
<dbReference type="AlphaFoldDB" id="A0A0P0W339"/>
<name>A0A0P0W339_ORYSJ</name>
<dbReference type="SMR" id="A0A0P0W339"/>
<dbReference type="Proteomes" id="UP000059680">
    <property type="component" value="Chromosome 3"/>
</dbReference>
<proteinExistence type="predicted"/>
<feature type="compositionally biased region" description="Basic residues" evidence="1">
    <location>
        <begin position="162"/>
        <end position="177"/>
    </location>
</feature>
<evidence type="ECO:0000313" key="4">
    <source>
        <dbReference type="Proteomes" id="UP000059680"/>
    </source>
</evidence>
<accession>A0A0P0W339</accession>
<dbReference type="PaxDb" id="39947-A0A0P0W339"/>
<dbReference type="InParanoid" id="A0A0P0W339"/>
<organism evidence="3 4">
    <name type="scientific">Oryza sativa subsp. japonica</name>
    <name type="common">Rice</name>
    <dbReference type="NCBI Taxonomy" id="39947"/>
    <lineage>
        <taxon>Eukaryota</taxon>
        <taxon>Viridiplantae</taxon>
        <taxon>Streptophyta</taxon>
        <taxon>Embryophyta</taxon>
        <taxon>Tracheophyta</taxon>
        <taxon>Spermatophyta</taxon>
        <taxon>Magnoliopsida</taxon>
        <taxon>Liliopsida</taxon>
        <taxon>Poales</taxon>
        <taxon>Poaceae</taxon>
        <taxon>BOP clade</taxon>
        <taxon>Oryzoideae</taxon>
        <taxon>Oryzeae</taxon>
        <taxon>Oryzinae</taxon>
        <taxon>Oryza</taxon>
        <taxon>Oryza sativa</taxon>
    </lineage>
</organism>
<reference evidence="3 4" key="3">
    <citation type="journal article" date="2013" name="Rice">
        <title>Improvement of the Oryza sativa Nipponbare reference genome using next generation sequence and optical map data.</title>
        <authorList>
            <person name="Kawahara Y."/>
            <person name="de la Bastide M."/>
            <person name="Hamilton J.P."/>
            <person name="Kanamori H."/>
            <person name="McCombie W.R."/>
            <person name="Ouyang S."/>
            <person name="Schwartz D.C."/>
            <person name="Tanaka T."/>
            <person name="Wu J."/>
            <person name="Zhou S."/>
            <person name="Childs K.L."/>
            <person name="Davidson R.M."/>
            <person name="Lin H."/>
            <person name="Quesada-Ocampo L."/>
            <person name="Vaillancourt B."/>
            <person name="Sakai H."/>
            <person name="Lee S.S."/>
            <person name="Kim J."/>
            <person name="Numa H."/>
            <person name="Itoh T."/>
            <person name="Buell C.R."/>
            <person name="Matsumoto T."/>
        </authorList>
    </citation>
    <scope>NUCLEOTIDE SEQUENCE [LARGE SCALE GENOMIC DNA]</scope>
    <source>
        <strain evidence="4">cv. Nipponbare</strain>
    </source>
</reference>
<dbReference type="EMBL" id="AP014959">
    <property type="protein sequence ID" value="BAS86396.1"/>
    <property type="molecule type" value="Genomic_DNA"/>
</dbReference>
<feature type="region of interest" description="Disordered" evidence="1">
    <location>
        <begin position="152"/>
        <end position="177"/>
    </location>
</feature>
<evidence type="ECO:0000256" key="2">
    <source>
        <dbReference type="SAM" id="SignalP"/>
    </source>
</evidence>
<feature type="non-terminal residue" evidence="3">
    <location>
        <position position="1"/>
    </location>
</feature>
<reference evidence="3 4" key="2">
    <citation type="journal article" date="2013" name="Plant Cell Physiol.">
        <title>Rice Annotation Project Database (RAP-DB): an integrative and interactive database for rice genomics.</title>
        <authorList>
            <person name="Sakai H."/>
            <person name="Lee S.S."/>
            <person name="Tanaka T."/>
            <person name="Numa H."/>
            <person name="Kim J."/>
            <person name="Kawahara Y."/>
            <person name="Wakimoto H."/>
            <person name="Yang C.C."/>
            <person name="Iwamoto M."/>
            <person name="Abe T."/>
            <person name="Yamada Y."/>
            <person name="Muto A."/>
            <person name="Inokuchi H."/>
            <person name="Ikemura T."/>
            <person name="Matsumoto T."/>
            <person name="Sasaki T."/>
            <person name="Itoh T."/>
        </authorList>
    </citation>
    <scope>NUCLEOTIDE SEQUENCE [LARGE SCALE GENOMIC DNA]</scope>
    <source>
        <strain evidence="4">cv. Nipponbare</strain>
    </source>
</reference>
<protein>
    <submittedName>
        <fullName evidence="3">Os03g0749650 protein</fullName>
    </submittedName>
</protein>
<gene>
    <name evidence="3" type="ordered locus">Os03g0749650</name>
    <name evidence="3" type="ORF">OSNPB_030749650</name>
</gene>
<sequence length="177" mass="19789">MHGANAYWMPVALTSSAVAAPILFTSCLPCGAERDVVGEDGGAVDVVVSVHGVDAVDHRDAEPRRERPLLEVAHHAHPLRRRRLLPRHAPAAAKQAPDEVVLEDLRRRDLPLDLRHLADLLRERHPRQEVGDARLHRLGGVLVQHVLGLAVRRPGEQQHGGDHRRREHRHPLPAKER</sequence>
<dbReference type="Gramene" id="Os03t0749650-00">
    <property type="protein sequence ID" value="Os03t0749650-00"/>
    <property type="gene ID" value="Os03g0749650"/>
</dbReference>
<keyword evidence="4" id="KW-1185">Reference proteome</keyword>
<reference evidence="4" key="1">
    <citation type="journal article" date="2005" name="Nature">
        <title>The map-based sequence of the rice genome.</title>
        <authorList>
            <consortium name="International rice genome sequencing project (IRGSP)"/>
            <person name="Matsumoto T."/>
            <person name="Wu J."/>
            <person name="Kanamori H."/>
            <person name="Katayose Y."/>
            <person name="Fujisawa M."/>
            <person name="Namiki N."/>
            <person name="Mizuno H."/>
            <person name="Yamamoto K."/>
            <person name="Antonio B.A."/>
            <person name="Baba T."/>
            <person name="Sakata K."/>
            <person name="Nagamura Y."/>
            <person name="Aoki H."/>
            <person name="Arikawa K."/>
            <person name="Arita K."/>
            <person name="Bito T."/>
            <person name="Chiden Y."/>
            <person name="Fujitsuka N."/>
            <person name="Fukunaka R."/>
            <person name="Hamada M."/>
            <person name="Harada C."/>
            <person name="Hayashi A."/>
            <person name="Hijishita S."/>
            <person name="Honda M."/>
            <person name="Hosokawa S."/>
            <person name="Ichikawa Y."/>
            <person name="Idonuma A."/>
            <person name="Iijima M."/>
            <person name="Ikeda M."/>
            <person name="Ikeno M."/>
            <person name="Ito K."/>
            <person name="Ito S."/>
            <person name="Ito T."/>
            <person name="Ito Y."/>
            <person name="Ito Y."/>
            <person name="Iwabuchi A."/>
            <person name="Kamiya K."/>
            <person name="Karasawa W."/>
            <person name="Kurita K."/>
            <person name="Katagiri S."/>
            <person name="Kikuta A."/>
            <person name="Kobayashi H."/>
            <person name="Kobayashi N."/>
            <person name="Machita K."/>
            <person name="Maehara T."/>
            <person name="Masukawa M."/>
            <person name="Mizubayashi T."/>
            <person name="Mukai Y."/>
            <person name="Nagasaki H."/>
            <person name="Nagata Y."/>
            <person name="Naito S."/>
            <person name="Nakashima M."/>
            <person name="Nakama Y."/>
            <person name="Nakamichi Y."/>
            <person name="Nakamura M."/>
            <person name="Meguro A."/>
            <person name="Negishi M."/>
            <person name="Ohta I."/>
            <person name="Ohta T."/>
            <person name="Okamoto M."/>
            <person name="Ono N."/>
            <person name="Saji S."/>
            <person name="Sakaguchi M."/>
            <person name="Sakai K."/>
            <person name="Shibata M."/>
            <person name="Shimokawa T."/>
            <person name="Song J."/>
            <person name="Takazaki Y."/>
            <person name="Terasawa K."/>
            <person name="Tsugane M."/>
            <person name="Tsuji K."/>
            <person name="Ueda S."/>
            <person name="Waki K."/>
            <person name="Yamagata H."/>
            <person name="Yamamoto M."/>
            <person name="Yamamoto S."/>
            <person name="Yamane H."/>
            <person name="Yoshiki S."/>
            <person name="Yoshihara R."/>
            <person name="Yukawa K."/>
            <person name="Zhong H."/>
            <person name="Yano M."/>
            <person name="Yuan Q."/>
            <person name="Ouyang S."/>
            <person name="Liu J."/>
            <person name="Jones K.M."/>
            <person name="Gansberger K."/>
            <person name="Moffat K."/>
            <person name="Hill J."/>
            <person name="Bera J."/>
            <person name="Fadrosh D."/>
            <person name="Jin S."/>
            <person name="Johri S."/>
            <person name="Kim M."/>
            <person name="Overton L."/>
            <person name="Reardon M."/>
            <person name="Tsitrin T."/>
            <person name="Vuong H."/>
            <person name="Weaver B."/>
            <person name="Ciecko A."/>
            <person name="Tallon L."/>
            <person name="Jackson J."/>
            <person name="Pai G."/>
            <person name="Aken S.V."/>
            <person name="Utterback T."/>
            <person name="Reidmuller S."/>
            <person name="Feldblyum T."/>
            <person name="Hsiao J."/>
            <person name="Zismann V."/>
            <person name="Iobst S."/>
            <person name="de Vazeille A.R."/>
            <person name="Buell C.R."/>
            <person name="Ying K."/>
            <person name="Li Y."/>
            <person name="Lu T."/>
            <person name="Huang Y."/>
            <person name="Zhao Q."/>
            <person name="Feng Q."/>
            <person name="Zhang L."/>
            <person name="Zhu J."/>
            <person name="Weng Q."/>
            <person name="Mu J."/>
            <person name="Lu Y."/>
            <person name="Fan D."/>
            <person name="Liu Y."/>
            <person name="Guan J."/>
            <person name="Zhang Y."/>
            <person name="Yu S."/>
            <person name="Liu X."/>
            <person name="Zhang Y."/>
            <person name="Hong G."/>
            <person name="Han B."/>
            <person name="Choisne N."/>
            <person name="Demange N."/>
            <person name="Orjeda G."/>
            <person name="Samain S."/>
            <person name="Cattolico L."/>
            <person name="Pelletier E."/>
            <person name="Couloux A."/>
            <person name="Segurens B."/>
            <person name="Wincker P."/>
            <person name="D'Hont A."/>
            <person name="Scarpelli C."/>
            <person name="Weissenbach J."/>
            <person name="Salanoubat M."/>
            <person name="Quetier F."/>
            <person name="Yu Y."/>
            <person name="Kim H.R."/>
            <person name="Rambo T."/>
            <person name="Currie J."/>
            <person name="Collura K."/>
            <person name="Luo M."/>
            <person name="Yang T."/>
            <person name="Ammiraju J.S.S."/>
            <person name="Engler F."/>
            <person name="Soderlund C."/>
            <person name="Wing R.A."/>
            <person name="Palmer L.E."/>
            <person name="de la Bastide M."/>
            <person name="Spiegel L."/>
            <person name="Nascimento L."/>
            <person name="Zutavern T."/>
            <person name="O'Shaughnessy A."/>
            <person name="Dike S."/>
            <person name="Dedhia N."/>
            <person name="Preston R."/>
            <person name="Balija V."/>
            <person name="McCombie W.R."/>
            <person name="Chow T."/>
            <person name="Chen H."/>
            <person name="Chung M."/>
            <person name="Chen C."/>
            <person name="Shaw J."/>
            <person name="Wu H."/>
            <person name="Hsiao K."/>
            <person name="Chao Y."/>
            <person name="Chu M."/>
            <person name="Cheng C."/>
            <person name="Hour A."/>
            <person name="Lee P."/>
            <person name="Lin S."/>
            <person name="Lin Y."/>
            <person name="Liou J."/>
            <person name="Liu S."/>
            <person name="Hsing Y."/>
            <person name="Raghuvanshi S."/>
            <person name="Mohanty A."/>
            <person name="Bharti A.K."/>
            <person name="Gaur A."/>
            <person name="Gupta V."/>
            <person name="Kumar D."/>
            <person name="Ravi V."/>
            <person name="Vij S."/>
            <person name="Kapur A."/>
            <person name="Khurana P."/>
            <person name="Khurana P."/>
            <person name="Khurana J.P."/>
            <person name="Tyagi A.K."/>
            <person name="Gaikwad K."/>
            <person name="Singh A."/>
            <person name="Dalal V."/>
            <person name="Srivastava S."/>
            <person name="Dixit A."/>
            <person name="Pal A.K."/>
            <person name="Ghazi I.A."/>
            <person name="Yadav M."/>
            <person name="Pandit A."/>
            <person name="Bhargava A."/>
            <person name="Sureshbabu K."/>
            <person name="Batra K."/>
            <person name="Sharma T.R."/>
            <person name="Mohapatra T."/>
            <person name="Singh N.K."/>
            <person name="Messing J."/>
            <person name="Nelson A.B."/>
            <person name="Fuks G."/>
            <person name="Kavchok S."/>
            <person name="Keizer G."/>
            <person name="Linton E."/>
            <person name="Llaca V."/>
            <person name="Song R."/>
            <person name="Tanyolac B."/>
            <person name="Young S."/>
            <person name="Ho-Il K."/>
            <person name="Hahn J.H."/>
            <person name="Sangsakoo G."/>
            <person name="Vanavichit A."/>
            <person name="de Mattos Luiz.A.T."/>
            <person name="Zimmer P.D."/>
            <person name="Malone G."/>
            <person name="Dellagostin O."/>
            <person name="de Oliveira A.C."/>
            <person name="Bevan M."/>
            <person name="Bancroft I."/>
            <person name="Minx P."/>
            <person name="Cordum H."/>
            <person name="Wilson R."/>
            <person name="Cheng Z."/>
            <person name="Jin W."/>
            <person name="Jiang J."/>
            <person name="Leong S.A."/>
            <person name="Iwama H."/>
            <person name="Gojobori T."/>
            <person name="Itoh T."/>
            <person name="Niimura Y."/>
            <person name="Fujii Y."/>
            <person name="Habara T."/>
            <person name="Sakai H."/>
            <person name="Sato Y."/>
            <person name="Wilson G."/>
            <person name="Kumar K."/>
            <person name="McCouch S."/>
            <person name="Juretic N."/>
            <person name="Hoen D."/>
            <person name="Wright S."/>
            <person name="Bruskiewich R."/>
            <person name="Bureau T."/>
            <person name="Miyao A."/>
            <person name="Hirochika H."/>
            <person name="Nishikawa T."/>
            <person name="Kadowaki K."/>
            <person name="Sugiura M."/>
            <person name="Burr B."/>
            <person name="Sasaki T."/>
        </authorList>
    </citation>
    <scope>NUCLEOTIDE SEQUENCE [LARGE SCALE GENOMIC DNA]</scope>
    <source>
        <strain evidence="4">cv. Nipponbare</strain>
    </source>
</reference>
<feature type="signal peptide" evidence="2">
    <location>
        <begin position="1"/>
        <end position="19"/>
    </location>
</feature>
<evidence type="ECO:0000313" key="3">
    <source>
        <dbReference type="EMBL" id="BAS86396.1"/>
    </source>
</evidence>
<feature type="chain" id="PRO_5006056547" evidence="2">
    <location>
        <begin position="20"/>
        <end position="177"/>
    </location>
</feature>
<keyword evidence="2" id="KW-0732">Signal</keyword>